<dbReference type="GO" id="GO:0019898">
    <property type="term" value="C:extrinsic component of membrane"/>
    <property type="evidence" value="ECO:0007669"/>
    <property type="project" value="InterPro"/>
</dbReference>
<evidence type="ECO:0000259" key="11">
    <source>
        <dbReference type="Pfam" id="PF25917"/>
    </source>
</evidence>
<evidence type="ECO:0000256" key="4">
    <source>
        <dbReference type="ARBA" id="ARBA00022519"/>
    </source>
</evidence>
<dbReference type="PRINTS" id="PR01490">
    <property type="entry name" value="RTXTOXIND"/>
</dbReference>
<evidence type="ECO:0000256" key="1">
    <source>
        <dbReference type="ARBA" id="ARBA00004377"/>
    </source>
</evidence>
<evidence type="ECO:0000256" key="9">
    <source>
        <dbReference type="SAM" id="MobiDB-lite"/>
    </source>
</evidence>
<comment type="caution">
    <text evidence="12">The sequence shown here is derived from an EMBL/GenBank/DDBJ whole genome shotgun (WGS) entry which is preliminary data.</text>
</comment>
<dbReference type="GO" id="GO:0005886">
    <property type="term" value="C:plasma membrane"/>
    <property type="evidence" value="ECO:0007669"/>
    <property type="project" value="UniProtKB-SubCell"/>
</dbReference>
<evidence type="ECO:0000256" key="2">
    <source>
        <dbReference type="ARBA" id="ARBA00022448"/>
    </source>
</evidence>
<dbReference type="GO" id="GO:0015721">
    <property type="term" value="P:bile acid and bile salt transport"/>
    <property type="evidence" value="ECO:0007669"/>
    <property type="project" value="UniProtKB-ARBA"/>
</dbReference>
<keyword evidence="7 10" id="KW-0472">Membrane</keyword>
<accession>A0A9W6LAX1</accession>
<evidence type="ECO:0000256" key="8">
    <source>
        <dbReference type="SAM" id="Coils"/>
    </source>
</evidence>
<evidence type="ECO:0000256" key="5">
    <source>
        <dbReference type="ARBA" id="ARBA00022692"/>
    </source>
</evidence>
<dbReference type="Pfam" id="PF25917">
    <property type="entry name" value="BSH_RND"/>
    <property type="match status" value="1"/>
</dbReference>
<dbReference type="AlphaFoldDB" id="A0A9W6LAX1"/>
<dbReference type="GO" id="GO:0046677">
    <property type="term" value="P:response to antibiotic"/>
    <property type="evidence" value="ECO:0007669"/>
    <property type="project" value="UniProtKB-ARBA"/>
</dbReference>
<dbReference type="InterPro" id="IPR030190">
    <property type="entry name" value="MacA_alpha-hairpin_sf"/>
</dbReference>
<evidence type="ECO:0000256" key="6">
    <source>
        <dbReference type="ARBA" id="ARBA00022989"/>
    </source>
</evidence>
<dbReference type="SUPFAM" id="SSF111369">
    <property type="entry name" value="HlyD-like secretion proteins"/>
    <property type="match status" value="2"/>
</dbReference>
<dbReference type="Gene3D" id="2.40.50.100">
    <property type="match status" value="1"/>
</dbReference>
<dbReference type="PANTHER" id="PTHR30386:SF19">
    <property type="entry name" value="MULTIDRUG EXPORT PROTEIN EMRA-RELATED"/>
    <property type="match status" value="1"/>
</dbReference>
<evidence type="ECO:0000256" key="3">
    <source>
        <dbReference type="ARBA" id="ARBA00022475"/>
    </source>
</evidence>
<dbReference type="EMBL" id="BSDR01000001">
    <property type="protein sequence ID" value="GLI36420.1"/>
    <property type="molecule type" value="Genomic_DNA"/>
</dbReference>
<sequence>MEEQGKAALELPNQKNSRIQTHHLRWFLLVTAGIVLLGAVYWWFFLRNRVTTDNAYVKADSAQISARVPGTIINIHVENDDFVEKGMVLVELDPRDYQLALEKAEATLAQAEADVRAAELSVPLTDTQTQSGVDAGKASLQAARDNEREARHRLGELESKRSASAADLAQAERDFNRFHELYRQGAGTERQREQASTTLKKAQAEVNAIDAQIAAVKASLAAIAQEILRSEAQLQSVRSQRKDVDIKRYKLESLRAQRDRCKAELEAARLDLSYCTIKAPIQGYVAQKNIQVGNRVQPGQPLMAVVPLQELYVEANFKETELTHVRIGQPVTLHADIYPGYTYHGKVAGIRAGTGAAFSLLPAENATGNWIKVVQRVPVKIFLDNPPPPDRPLRLGLSLEVAIDTTDRSGQSLRMAASDRLQTKSDESTK</sequence>
<dbReference type="InterPro" id="IPR050739">
    <property type="entry name" value="MFP"/>
</dbReference>
<evidence type="ECO:0000313" key="12">
    <source>
        <dbReference type="EMBL" id="GLI36420.1"/>
    </source>
</evidence>
<dbReference type="GO" id="GO:1990961">
    <property type="term" value="P:xenobiotic detoxification by transmembrane export across the plasma membrane"/>
    <property type="evidence" value="ECO:0007669"/>
    <property type="project" value="InterPro"/>
</dbReference>
<dbReference type="InterPro" id="IPR058625">
    <property type="entry name" value="MdtA-like_BSH"/>
</dbReference>
<gene>
    <name evidence="12" type="ORF">DAMNIGENAA_38530</name>
</gene>
<evidence type="ECO:0000256" key="7">
    <source>
        <dbReference type="ARBA" id="ARBA00023136"/>
    </source>
</evidence>
<keyword evidence="2" id="KW-0813">Transport</keyword>
<organism evidence="12 13">
    <name type="scientific">Desulforhabdus amnigena</name>
    <dbReference type="NCBI Taxonomy" id="40218"/>
    <lineage>
        <taxon>Bacteria</taxon>
        <taxon>Pseudomonadati</taxon>
        <taxon>Thermodesulfobacteriota</taxon>
        <taxon>Syntrophobacteria</taxon>
        <taxon>Syntrophobacterales</taxon>
        <taxon>Syntrophobacteraceae</taxon>
        <taxon>Desulforhabdus</taxon>
    </lineage>
</organism>
<feature type="region of interest" description="Disordered" evidence="9">
    <location>
        <begin position="408"/>
        <end position="430"/>
    </location>
</feature>
<dbReference type="Gene3D" id="6.10.140.1990">
    <property type="match status" value="1"/>
</dbReference>
<dbReference type="PANTHER" id="PTHR30386">
    <property type="entry name" value="MEMBRANE FUSION SUBUNIT OF EMRAB-TOLC MULTIDRUG EFFLUX PUMP"/>
    <property type="match status" value="1"/>
</dbReference>
<feature type="domain" description="Multidrug resistance protein MdtA-like barrel-sandwich hybrid" evidence="11">
    <location>
        <begin position="62"/>
        <end position="306"/>
    </location>
</feature>
<evidence type="ECO:0000256" key="10">
    <source>
        <dbReference type="SAM" id="Phobius"/>
    </source>
</evidence>
<dbReference type="FunFam" id="2.40.30.170:FF:000003">
    <property type="entry name" value="Multidrug resistance protein A"/>
    <property type="match status" value="1"/>
</dbReference>
<dbReference type="RefSeq" id="WP_281796838.1">
    <property type="nucleotide sequence ID" value="NZ_BSDR01000001.1"/>
</dbReference>
<name>A0A9W6LAX1_9BACT</name>
<evidence type="ECO:0000313" key="13">
    <source>
        <dbReference type="Proteomes" id="UP001144372"/>
    </source>
</evidence>
<dbReference type="Proteomes" id="UP001144372">
    <property type="component" value="Unassembled WGS sequence"/>
</dbReference>
<dbReference type="Gene3D" id="2.40.30.170">
    <property type="match status" value="1"/>
</dbReference>
<feature type="transmembrane region" description="Helical" evidence="10">
    <location>
        <begin position="24"/>
        <end position="44"/>
    </location>
</feature>
<keyword evidence="4" id="KW-0997">Cell inner membrane</keyword>
<keyword evidence="6 10" id="KW-1133">Transmembrane helix</keyword>
<reference evidence="12" key="1">
    <citation type="submission" date="2022-12" db="EMBL/GenBank/DDBJ databases">
        <title>Reference genome sequencing for broad-spectrum identification of bacterial and archaeal isolates by mass spectrometry.</title>
        <authorList>
            <person name="Sekiguchi Y."/>
            <person name="Tourlousse D.M."/>
        </authorList>
    </citation>
    <scope>NUCLEOTIDE SEQUENCE</scope>
    <source>
        <strain evidence="12">ASRB1</strain>
    </source>
</reference>
<feature type="coiled-coil region" evidence="8">
    <location>
        <begin position="101"/>
        <end position="219"/>
    </location>
</feature>
<keyword evidence="5 10" id="KW-0812">Transmembrane</keyword>
<feature type="compositionally biased region" description="Basic and acidic residues" evidence="9">
    <location>
        <begin position="421"/>
        <end position="430"/>
    </location>
</feature>
<comment type="subcellular location">
    <subcellularLocation>
        <location evidence="1">Cell inner membrane</location>
        <topology evidence="1">Single-pass membrane protein</topology>
    </subcellularLocation>
</comment>
<proteinExistence type="predicted"/>
<keyword evidence="13" id="KW-1185">Reference proteome</keyword>
<dbReference type="GO" id="GO:1990195">
    <property type="term" value="C:macrolide transmembrane transporter complex"/>
    <property type="evidence" value="ECO:0007669"/>
    <property type="project" value="InterPro"/>
</dbReference>
<keyword evidence="3" id="KW-1003">Cell membrane</keyword>
<protein>
    <submittedName>
        <fullName evidence="12">Hemolysin D</fullName>
    </submittedName>
</protein>
<keyword evidence="8" id="KW-0175">Coiled coil</keyword>